<dbReference type="GO" id="GO:0016787">
    <property type="term" value="F:hydrolase activity"/>
    <property type="evidence" value="ECO:0007669"/>
    <property type="project" value="UniProtKB-KW"/>
</dbReference>
<evidence type="ECO:0000256" key="1">
    <source>
        <dbReference type="ARBA" id="ARBA00022729"/>
    </source>
</evidence>
<dbReference type="Proteomes" id="UP001356095">
    <property type="component" value="Unassembled WGS sequence"/>
</dbReference>
<keyword evidence="2 10" id="KW-0378">Hydrolase</keyword>
<comment type="caution">
    <text evidence="10">The sequence shown here is derived from an EMBL/GenBank/DDBJ whole genome shotgun (WGS) entry which is preliminary data.</text>
</comment>
<keyword evidence="4" id="KW-1015">Disulfide bond</keyword>
<keyword evidence="3" id="KW-0136">Cellulose degradation</keyword>
<evidence type="ECO:0000256" key="5">
    <source>
        <dbReference type="ARBA" id="ARBA00023277"/>
    </source>
</evidence>
<accession>A0ABU7KHV0</accession>
<dbReference type="InterPro" id="IPR016288">
    <property type="entry name" value="Beta_cellobiohydrolase"/>
</dbReference>
<feature type="non-terminal residue" evidence="10">
    <location>
        <position position="137"/>
    </location>
</feature>
<dbReference type="EMBL" id="JAUZMY010000095">
    <property type="protein sequence ID" value="MEE2041811.1"/>
    <property type="molecule type" value="Genomic_DNA"/>
</dbReference>
<evidence type="ECO:0000256" key="3">
    <source>
        <dbReference type="ARBA" id="ARBA00023001"/>
    </source>
</evidence>
<sequence length="137" mass="14225">MRNSPRDKQRTPWARRGLATAAGLALTASLTVAATSASAAERVDNPYEGADVYVNPIWSANAAAEPGGSAISDQPTGVWMDQISAIEGNDSPTTGSMGLREHLDEAVVQAAGEPLVFQVVIYNLPGRDCAALASNGE</sequence>
<evidence type="ECO:0000256" key="9">
    <source>
        <dbReference type="SAM" id="SignalP"/>
    </source>
</evidence>
<name>A0ABU7KHV0_9ACTN</name>
<evidence type="ECO:0000313" key="10">
    <source>
        <dbReference type="EMBL" id="MEE2041811.1"/>
    </source>
</evidence>
<organism evidence="10 11">
    <name type="scientific">Nocardiopsis codii</name>
    <dbReference type="NCBI Taxonomy" id="3065942"/>
    <lineage>
        <taxon>Bacteria</taxon>
        <taxon>Bacillati</taxon>
        <taxon>Actinomycetota</taxon>
        <taxon>Actinomycetes</taxon>
        <taxon>Streptosporangiales</taxon>
        <taxon>Nocardiopsidaceae</taxon>
        <taxon>Nocardiopsis</taxon>
    </lineage>
</organism>
<dbReference type="InterPro" id="IPR001524">
    <property type="entry name" value="Glyco_hydro_6_CS"/>
</dbReference>
<dbReference type="PANTHER" id="PTHR34876">
    <property type="match status" value="1"/>
</dbReference>
<evidence type="ECO:0000256" key="6">
    <source>
        <dbReference type="ARBA" id="ARBA00023295"/>
    </source>
</evidence>
<dbReference type="InterPro" id="IPR036434">
    <property type="entry name" value="Beta_cellobiohydrolase_sf"/>
</dbReference>
<evidence type="ECO:0000256" key="2">
    <source>
        <dbReference type="ARBA" id="ARBA00022801"/>
    </source>
</evidence>
<keyword evidence="11" id="KW-1185">Reference proteome</keyword>
<dbReference type="PANTHER" id="PTHR34876:SF4">
    <property type="entry name" value="1,4-BETA-D-GLUCAN CELLOBIOHYDROLASE C-RELATED"/>
    <property type="match status" value="1"/>
</dbReference>
<keyword evidence="1 9" id="KW-0732">Signal</keyword>
<dbReference type="RefSeq" id="WP_330095558.1">
    <property type="nucleotide sequence ID" value="NZ_JAUZMY010000095.1"/>
</dbReference>
<feature type="signal peptide" evidence="9">
    <location>
        <begin position="1"/>
        <end position="39"/>
    </location>
</feature>
<evidence type="ECO:0000313" key="11">
    <source>
        <dbReference type="Proteomes" id="UP001356095"/>
    </source>
</evidence>
<feature type="active site" evidence="8">
    <location>
        <position position="128"/>
    </location>
</feature>
<dbReference type="PROSITE" id="PS00655">
    <property type="entry name" value="GLYCOSYL_HYDROL_F6_1"/>
    <property type="match status" value="1"/>
</dbReference>
<gene>
    <name evidence="10" type="ORF">Q8791_31775</name>
</gene>
<protein>
    <submittedName>
        <fullName evidence="10">Glycoside hydrolase family 6 protein</fullName>
    </submittedName>
</protein>
<keyword evidence="6" id="KW-0326">Glycosidase</keyword>
<proteinExistence type="predicted"/>
<dbReference type="Pfam" id="PF01341">
    <property type="entry name" value="Glyco_hydro_6"/>
    <property type="match status" value="1"/>
</dbReference>
<keyword evidence="5" id="KW-0119">Carbohydrate metabolism</keyword>
<dbReference type="Gene3D" id="3.20.20.40">
    <property type="entry name" value="1, 4-beta cellobiohydrolase"/>
    <property type="match status" value="1"/>
</dbReference>
<evidence type="ECO:0000256" key="4">
    <source>
        <dbReference type="ARBA" id="ARBA00023157"/>
    </source>
</evidence>
<dbReference type="SUPFAM" id="SSF51989">
    <property type="entry name" value="Glycosyl hydrolases family 6, cellulases"/>
    <property type="match status" value="1"/>
</dbReference>
<evidence type="ECO:0000256" key="7">
    <source>
        <dbReference type="ARBA" id="ARBA00023326"/>
    </source>
</evidence>
<keyword evidence="7" id="KW-0624">Polysaccharide degradation</keyword>
<reference evidence="10 11" key="1">
    <citation type="submission" date="2023-08" db="EMBL/GenBank/DDBJ databases">
        <authorList>
            <person name="Girao M."/>
            <person name="Carvalho M.F."/>
        </authorList>
    </citation>
    <scope>NUCLEOTIDE SEQUENCE [LARGE SCALE GENOMIC DNA]</scope>
    <source>
        <strain evidence="10 11">CT-R113</strain>
    </source>
</reference>
<feature type="chain" id="PRO_5045530440" evidence="9">
    <location>
        <begin position="40"/>
        <end position="137"/>
    </location>
</feature>
<evidence type="ECO:0000256" key="8">
    <source>
        <dbReference type="PROSITE-ProRule" id="PRU10056"/>
    </source>
</evidence>